<comment type="function">
    <text evidence="10">Interacts with outer membrane receptor proteins that carry out high-affinity binding and energy dependent uptake into the periplasmic space of specific substrates. It could act to transduce energy from the cytoplasmic membrane to specific energy-requiring processes in the outer membrane, resulting in the release into the periplasm of ligands bound by these outer membrane proteins.</text>
</comment>
<evidence type="ECO:0000256" key="8">
    <source>
        <dbReference type="ARBA" id="ARBA00022989"/>
    </source>
</evidence>
<gene>
    <name evidence="13" type="ORF">BWP39_10085</name>
</gene>
<dbReference type="PROSITE" id="PS52015">
    <property type="entry name" value="TONB_CTD"/>
    <property type="match status" value="1"/>
</dbReference>
<feature type="domain" description="TonB C-terminal" evidence="12">
    <location>
        <begin position="146"/>
        <end position="237"/>
    </location>
</feature>
<dbReference type="PANTHER" id="PTHR33446:SF2">
    <property type="entry name" value="PROTEIN TONB"/>
    <property type="match status" value="1"/>
</dbReference>
<keyword evidence="10" id="KW-0735">Signal-anchor</keyword>
<evidence type="ECO:0000313" key="13">
    <source>
        <dbReference type="EMBL" id="PCE27121.1"/>
    </source>
</evidence>
<evidence type="ECO:0000256" key="3">
    <source>
        <dbReference type="ARBA" id="ARBA00022448"/>
    </source>
</evidence>
<evidence type="ECO:0000256" key="11">
    <source>
        <dbReference type="SAM" id="MobiDB-lite"/>
    </source>
</evidence>
<dbReference type="GO" id="GO:0031992">
    <property type="term" value="F:energy transducer activity"/>
    <property type="evidence" value="ECO:0007669"/>
    <property type="project" value="InterPro"/>
</dbReference>
<dbReference type="GO" id="GO:0030288">
    <property type="term" value="C:outer membrane-bounded periplasmic space"/>
    <property type="evidence" value="ECO:0007669"/>
    <property type="project" value="InterPro"/>
</dbReference>
<evidence type="ECO:0000256" key="10">
    <source>
        <dbReference type="RuleBase" id="RU362123"/>
    </source>
</evidence>
<keyword evidence="7 10" id="KW-0653">Protein transport</keyword>
<dbReference type="InterPro" id="IPR037682">
    <property type="entry name" value="TonB_C"/>
</dbReference>
<dbReference type="RefSeq" id="WP_096719610.1">
    <property type="nucleotide sequence ID" value="NZ_MTZV01000003.1"/>
</dbReference>
<proteinExistence type="inferred from homology"/>
<evidence type="ECO:0000259" key="12">
    <source>
        <dbReference type="PROSITE" id="PS52015"/>
    </source>
</evidence>
<dbReference type="GO" id="GO:0015031">
    <property type="term" value="P:protein transport"/>
    <property type="evidence" value="ECO:0007669"/>
    <property type="project" value="UniProtKB-UniRule"/>
</dbReference>
<dbReference type="GO" id="GO:0015891">
    <property type="term" value="P:siderophore transport"/>
    <property type="evidence" value="ECO:0007669"/>
    <property type="project" value="InterPro"/>
</dbReference>
<reference evidence="13 14" key="1">
    <citation type="submission" date="2017-01" db="EMBL/GenBank/DDBJ databases">
        <title>Whole-Genome Shotgun Sequencing of Two beta-Proteobacterial Species in Search of the Bulgecin Biosynthetic Cluster.</title>
        <authorList>
            <person name="Horsman M.E."/>
            <person name="Marous D.R."/>
            <person name="Li R."/>
            <person name="Oliver R.A."/>
            <person name="Byun B."/>
            <person name="Emrich S.J."/>
            <person name="Boggess B."/>
            <person name="Townsend C.A."/>
            <person name="Mobashery S."/>
        </authorList>
    </citation>
    <scope>NUCLEOTIDE SEQUENCE [LARGE SCALE GENOMIC DNA]</scope>
    <source>
        <strain evidence="13 14">ATCC 31363</strain>
    </source>
</reference>
<name>A0A2A4F165_9BURK</name>
<organism evidence="13 14">
    <name type="scientific">Paraburkholderia acidicola</name>
    <dbReference type="NCBI Taxonomy" id="1912599"/>
    <lineage>
        <taxon>Bacteria</taxon>
        <taxon>Pseudomonadati</taxon>
        <taxon>Pseudomonadota</taxon>
        <taxon>Betaproteobacteria</taxon>
        <taxon>Burkholderiales</taxon>
        <taxon>Burkholderiaceae</taxon>
        <taxon>Paraburkholderia</taxon>
    </lineage>
</organism>
<protein>
    <recommendedName>
        <fullName evidence="10">Protein TonB</fullName>
    </recommendedName>
</protein>
<dbReference type="OrthoDB" id="9792439at2"/>
<evidence type="ECO:0000256" key="4">
    <source>
        <dbReference type="ARBA" id="ARBA00022475"/>
    </source>
</evidence>
<dbReference type="GO" id="GO:0055085">
    <property type="term" value="P:transmembrane transport"/>
    <property type="evidence" value="ECO:0007669"/>
    <property type="project" value="InterPro"/>
</dbReference>
<evidence type="ECO:0000256" key="2">
    <source>
        <dbReference type="ARBA" id="ARBA00006555"/>
    </source>
</evidence>
<keyword evidence="4 10" id="KW-1003">Cell membrane</keyword>
<dbReference type="InterPro" id="IPR051045">
    <property type="entry name" value="TonB-dependent_transducer"/>
</dbReference>
<accession>A0A2A4F165</accession>
<comment type="subcellular location">
    <subcellularLocation>
        <location evidence="1 10">Cell inner membrane</location>
        <topology evidence="1 10">Single-pass membrane protein</topology>
        <orientation evidence="1 10">Periplasmic side</orientation>
    </subcellularLocation>
</comment>
<evidence type="ECO:0000256" key="7">
    <source>
        <dbReference type="ARBA" id="ARBA00022927"/>
    </source>
</evidence>
<comment type="similarity">
    <text evidence="2 10">Belongs to the TonB family.</text>
</comment>
<evidence type="ECO:0000256" key="5">
    <source>
        <dbReference type="ARBA" id="ARBA00022519"/>
    </source>
</evidence>
<dbReference type="NCBIfam" id="TIGR01352">
    <property type="entry name" value="tonB_Cterm"/>
    <property type="match status" value="1"/>
</dbReference>
<keyword evidence="6 10" id="KW-0812">Transmembrane</keyword>
<feature type="region of interest" description="Disordered" evidence="11">
    <location>
        <begin position="76"/>
        <end position="135"/>
    </location>
</feature>
<keyword evidence="3 10" id="KW-0813">Transport</keyword>
<keyword evidence="9 10" id="KW-0472">Membrane</keyword>
<evidence type="ECO:0000256" key="9">
    <source>
        <dbReference type="ARBA" id="ARBA00023136"/>
    </source>
</evidence>
<dbReference type="PRINTS" id="PR01374">
    <property type="entry name" value="TONBPROTEIN"/>
</dbReference>
<feature type="compositionally biased region" description="Pro residues" evidence="11">
    <location>
        <begin position="79"/>
        <end position="102"/>
    </location>
</feature>
<dbReference type="Pfam" id="PF03544">
    <property type="entry name" value="TonB_C"/>
    <property type="match status" value="1"/>
</dbReference>
<keyword evidence="8 10" id="KW-1133">Transmembrane helix</keyword>
<dbReference type="Proteomes" id="UP000218022">
    <property type="component" value="Unassembled WGS sequence"/>
</dbReference>
<comment type="caution">
    <text evidence="13">The sequence shown here is derived from an EMBL/GenBank/DDBJ whole genome shotgun (WGS) entry which is preliminary data.</text>
</comment>
<feature type="compositionally biased region" description="Pro residues" evidence="11">
    <location>
        <begin position="117"/>
        <end position="134"/>
    </location>
</feature>
<sequence>MQALHSVQAGAPPVAPFRMNSRAAIATTVVLAIHVVLLAVVLTVRNEPLSRPIESPAITAELLPPAAVAAPAAIQSIEPPKPTPPVPHLKPKVQPRPVPKPLPQAAAPSEHAITTPAPAPEPPAPAAPAAPPAPVAARPTMALTAPKDVSHLDCRMVQPDYPPLSARRGESGTAYVKFVVGLTGKIQNIELKKSSGYSRLDDAALDAMRASTCKPYLENGEPVLATYTQPFDFGLKD</sequence>
<evidence type="ECO:0000256" key="1">
    <source>
        <dbReference type="ARBA" id="ARBA00004383"/>
    </source>
</evidence>
<dbReference type="EMBL" id="MTZV01000003">
    <property type="protein sequence ID" value="PCE27121.1"/>
    <property type="molecule type" value="Genomic_DNA"/>
</dbReference>
<dbReference type="Gene3D" id="3.30.1150.10">
    <property type="match status" value="1"/>
</dbReference>
<dbReference type="InterPro" id="IPR006260">
    <property type="entry name" value="TonB/TolA_C"/>
</dbReference>
<evidence type="ECO:0000313" key="14">
    <source>
        <dbReference type="Proteomes" id="UP000218022"/>
    </source>
</evidence>
<dbReference type="SUPFAM" id="SSF74653">
    <property type="entry name" value="TolA/TonB C-terminal domain"/>
    <property type="match status" value="1"/>
</dbReference>
<dbReference type="GO" id="GO:0098797">
    <property type="term" value="C:plasma membrane protein complex"/>
    <property type="evidence" value="ECO:0007669"/>
    <property type="project" value="TreeGrafter"/>
</dbReference>
<feature type="transmembrane region" description="Helical" evidence="10">
    <location>
        <begin position="23"/>
        <end position="44"/>
    </location>
</feature>
<dbReference type="PANTHER" id="PTHR33446">
    <property type="entry name" value="PROTEIN TONB-RELATED"/>
    <property type="match status" value="1"/>
</dbReference>
<keyword evidence="5 10" id="KW-0997">Cell inner membrane</keyword>
<evidence type="ECO:0000256" key="6">
    <source>
        <dbReference type="ARBA" id="ARBA00022692"/>
    </source>
</evidence>
<dbReference type="AlphaFoldDB" id="A0A2A4F165"/>
<dbReference type="InterPro" id="IPR003538">
    <property type="entry name" value="TonB"/>
</dbReference>